<dbReference type="Proteomes" id="UP000887579">
    <property type="component" value="Unplaced"/>
</dbReference>
<organism evidence="1 2">
    <name type="scientific">Panagrolaimus sp. ES5</name>
    <dbReference type="NCBI Taxonomy" id="591445"/>
    <lineage>
        <taxon>Eukaryota</taxon>
        <taxon>Metazoa</taxon>
        <taxon>Ecdysozoa</taxon>
        <taxon>Nematoda</taxon>
        <taxon>Chromadorea</taxon>
        <taxon>Rhabditida</taxon>
        <taxon>Tylenchina</taxon>
        <taxon>Panagrolaimomorpha</taxon>
        <taxon>Panagrolaimoidea</taxon>
        <taxon>Panagrolaimidae</taxon>
        <taxon>Panagrolaimus</taxon>
    </lineage>
</organism>
<dbReference type="WBParaSite" id="ES5_v2.g533.t1">
    <property type="protein sequence ID" value="ES5_v2.g533.t1"/>
    <property type="gene ID" value="ES5_v2.g533"/>
</dbReference>
<evidence type="ECO:0000313" key="2">
    <source>
        <dbReference type="WBParaSite" id="ES5_v2.g533.t1"/>
    </source>
</evidence>
<proteinExistence type="predicted"/>
<sequence>MSDYPRTSTSAFGASRPGSAPSSYLISQNGDDHALDSTDEQQLSGNVDDEDEIEIDLGPNLQSDEEKVSGD</sequence>
<reference evidence="2" key="1">
    <citation type="submission" date="2022-11" db="UniProtKB">
        <authorList>
            <consortium name="WormBaseParasite"/>
        </authorList>
    </citation>
    <scope>IDENTIFICATION</scope>
</reference>
<evidence type="ECO:0000313" key="1">
    <source>
        <dbReference type="Proteomes" id="UP000887579"/>
    </source>
</evidence>
<protein>
    <submittedName>
        <fullName evidence="2">Uncharacterized protein</fullName>
    </submittedName>
</protein>
<accession>A0AC34GNK3</accession>
<name>A0AC34GNK3_9BILA</name>